<name>A0A7X6PLT7_9CORY</name>
<dbReference type="InterPro" id="IPR007197">
    <property type="entry name" value="rSAM"/>
</dbReference>
<dbReference type="InterPro" id="IPR023404">
    <property type="entry name" value="rSAM_horseshoe"/>
</dbReference>
<feature type="domain" description="MTTase N-terminal" evidence="2">
    <location>
        <begin position="12"/>
        <end position="128"/>
    </location>
</feature>
<evidence type="ECO:0000313" key="5">
    <source>
        <dbReference type="Proteomes" id="UP000557899"/>
    </source>
</evidence>
<feature type="domain" description="Radical SAM core" evidence="3">
    <location>
        <begin position="154"/>
        <end position="233"/>
    </location>
</feature>
<dbReference type="SFLD" id="SFLDS00029">
    <property type="entry name" value="Radical_SAM"/>
    <property type="match status" value="1"/>
</dbReference>
<dbReference type="AlphaFoldDB" id="A0A7X6PLT7"/>
<dbReference type="InterPro" id="IPR038135">
    <property type="entry name" value="Methylthiotransferase_N_sf"/>
</dbReference>
<dbReference type="InterPro" id="IPR020612">
    <property type="entry name" value="Methylthiotransferase_CS"/>
</dbReference>
<comment type="cofactor">
    <cofactor evidence="1">
        <name>[4Fe-4S] cluster</name>
        <dbReference type="ChEBI" id="CHEBI:49883"/>
    </cofactor>
</comment>
<proteinExistence type="predicted"/>
<sequence>MTALPSLKRMEHSFYLLSLGCPKNEVDSECMSALLKDAGHPFTPDADKARYLIVNTCAFIESAVEEAIASILDLADFKARREDARLIVTGCLSQRYKDKIFDEFPEVDAILGTGEYQAITEVVSRLARGEDLRGHKPGAAGNIAYLDQPRTPSSPPGTYAYLKIAEGCSNACAYCAIPRLRGPLRSREPDAINREAGLLSDQGFKELILVAQDTTHYGQDLDGQPSLALLLRR</sequence>
<dbReference type="Gene3D" id="3.80.30.20">
    <property type="entry name" value="tm_1862 like domain"/>
    <property type="match status" value="1"/>
</dbReference>
<evidence type="ECO:0000259" key="3">
    <source>
        <dbReference type="PROSITE" id="PS51918"/>
    </source>
</evidence>
<dbReference type="PROSITE" id="PS51449">
    <property type="entry name" value="MTTASE_N"/>
    <property type="match status" value="1"/>
</dbReference>
<dbReference type="SUPFAM" id="SSF102114">
    <property type="entry name" value="Radical SAM enzymes"/>
    <property type="match status" value="1"/>
</dbReference>
<dbReference type="PANTHER" id="PTHR43837:SF1">
    <property type="entry name" value="RIBOSOMAL PROTEIN US12 METHYLTHIOTRANSFERASE RIMO"/>
    <property type="match status" value="1"/>
</dbReference>
<dbReference type="InterPro" id="IPR013848">
    <property type="entry name" value="Methylthiotransferase_N"/>
</dbReference>
<organism evidence="4 5">
    <name type="scientific">Corynebacterium humireducens</name>
    <dbReference type="NCBI Taxonomy" id="1223514"/>
    <lineage>
        <taxon>Bacteria</taxon>
        <taxon>Bacillati</taxon>
        <taxon>Actinomycetota</taxon>
        <taxon>Actinomycetes</taxon>
        <taxon>Mycobacteriales</taxon>
        <taxon>Corynebacteriaceae</taxon>
        <taxon>Corynebacterium</taxon>
    </lineage>
</organism>
<dbReference type="GO" id="GO:0046872">
    <property type="term" value="F:metal ion binding"/>
    <property type="evidence" value="ECO:0007669"/>
    <property type="project" value="UniProtKB-KW"/>
</dbReference>
<reference evidence="4 5" key="1">
    <citation type="journal article" date="2020" name="Biotechnol. Biofuels">
        <title>New insights from the biogas microbiome by comprehensive genome-resolved metagenomics of nearly 1600 species originating from multiple anaerobic digesters.</title>
        <authorList>
            <person name="Campanaro S."/>
            <person name="Treu L."/>
            <person name="Rodriguez-R L.M."/>
            <person name="Kovalovszki A."/>
            <person name="Ziels R.M."/>
            <person name="Maus I."/>
            <person name="Zhu X."/>
            <person name="Kougias P.G."/>
            <person name="Basile A."/>
            <person name="Luo G."/>
            <person name="Schluter A."/>
            <person name="Konstantinidis K.T."/>
            <person name="Angelidaki I."/>
        </authorList>
    </citation>
    <scope>NUCLEOTIDE SEQUENCE [LARGE SCALE GENOMIC DNA]</scope>
    <source>
        <strain evidence="4">AS15tlH2ME_198</strain>
    </source>
</reference>
<dbReference type="SFLD" id="SFLDG01082">
    <property type="entry name" value="B12-binding_domain_containing"/>
    <property type="match status" value="1"/>
</dbReference>
<dbReference type="Pfam" id="PF04055">
    <property type="entry name" value="Radical_SAM"/>
    <property type="match status" value="1"/>
</dbReference>
<dbReference type="Pfam" id="PF00919">
    <property type="entry name" value="UPF0004"/>
    <property type="match status" value="1"/>
</dbReference>
<dbReference type="GO" id="GO:0051539">
    <property type="term" value="F:4 iron, 4 sulfur cluster binding"/>
    <property type="evidence" value="ECO:0007669"/>
    <property type="project" value="UniProtKB-KW"/>
</dbReference>
<dbReference type="InterPro" id="IPR058240">
    <property type="entry name" value="rSAM_sf"/>
</dbReference>
<dbReference type="EMBL" id="JAAZHI010000078">
    <property type="protein sequence ID" value="NLA55350.1"/>
    <property type="molecule type" value="Genomic_DNA"/>
</dbReference>
<gene>
    <name evidence="4" type="ORF">GX859_03475</name>
</gene>
<protein>
    <submittedName>
        <fullName evidence="4">Radical SAM protein</fullName>
    </submittedName>
</protein>
<dbReference type="PROSITE" id="PS51918">
    <property type="entry name" value="RADICAL_SAM"/>
    <property type="match status" value="1"/>
</dbReference>
<dbReference type="GO" id="GO:0035599">
    <property type="term" value="F:aspartic acid methylthiotransferase activity"/>
    <property type="evidence" value="ECO:0007669"/>
    <property type="project" value="TreeGrafter"/>
</dbReference>
<evidence type="ECO:0000259" key="2">
    <source>
        <dbReference type="PROSITE" id="PS51449"/>
    </source>
</evidence>
<feature type="non-terminal residue" evidence="4">
    <location>
        <position position="233"/>
    </location>
</feature>
<dbReference type="InterPro" id="IPR005840">
    <property type="entry name" value="Ribosomal_uS12_MeSTrfase_RimO"/>
</dbReference>
<dbReference type="Proteomes" id="UP000557899">
    <property type="component" value="Unassembled WGS sequence"/>
</dbReference>
<evidence type="ECO:0000313" key="4">
    <source>
        <dbReference type="EMBL" id="NLA55350.1"/>
    </source>
</evidence>
<comment type="caution">
    <text evidence="4">The sequence shown here is derived from an EMBL/GenBank/DDBJ whole genome shotgun (WGS) entry which is preliminary data.</text>
</comment>
<dbReference type="PANTHER" id="PTHR43837">
    <property type="entry name" value="RIBOSOMAL PROTEIN S12 METHYLTHIOTRANSFERASE RIMO"/>
    <property type="match status" value="1"/>
</dbReference>
<accession>A0A7X6PLT7</accession>
<dbReference type="Gene3D" id="3.40.50.12160">
    <property type="entry name" value="Methylthiotransferase, N-terminal domain"/>
    <property type="match status" value="1"/>
</dbReference>
<dbReference type="PROSITE" id="PS01278">
    <property type="entry name" value="MTTASE_RADICAL"/>
    <property type="match status" value="1"/>
</dbReference>
<evidence type="ECO:0000256" key="1">
    <source>
        <dbReference type="ARBA" id="ARBA00001966"/>
    </source>
</evidence>
<dbReference type="GO" id="GO:0005829">
    <property type="term" value="C:cytosol"/>
    <property type="evidence" value="ECO:0007669"/>
    <property type="project" value="TreeGrafter"/>
</dbReference>